<dbReference type="Gene3D" id="2.160.20.110">
    <property type="match status" value="1"/>
</dbReference>
<dbReference type="InterPro" id="IPR011493">
    <property type="entry name" value="GLUG"/>
</dbReference>
<feature type="chain" id="PRO_5017343433" description="GLUG domain-containing protein" evidence="1">
    <location>
        <begin position="21"/>
        <end position="540"/>
    </location>
</feature>
<name>A0A399SQU1_9BACT</name>
<feature type="domain" description="GLUG" evidence="2">
    <location>
        <begin position="221"/>
        <end position="245"/>
    </location>
</feature>
<sequence>MKLTFTSIFIFFTLAGNVLAGTYSGGSGTSASPYQIATLNDLQELSQTSADWNAHFTQTADINASSTSGWNGGAGFSPIGVSGYPFKGTYNGNGHTIDNLFIKRSTSGYIALFGLVFNPAVLTDIHLTNVNFEGEFYVAALAGWNEATVRNCSASGNIVATDYVAGGLISMNLGDIFNSYSSCSVTSSNYAAGGLVGSNNGTYGAGNIVNCYARGSVSSPERTGGLIGYIVGGEVKNCYSTVRVNSGFSSIGGLIGRYFSGTITNSFWDKETSEQSSSQGGTGKTTAEMKTLSTFLNAGWDFEVETNNGSEDIWDIDNASQTINDGYPFFDMQNGSAISVSTVVPTITVSNPSSPITGGSPVTYNIKYSGAATVNLSAANITLNKTGSANGTVTVAKGTTIYPTVTISDFTGVGTLGIRISAGTSTSINALAATGTGASATFSVVDSTPPNAICQDITISLDPNGQALLTAEQIDNGSSDNIGIDTMWLNNYDFSCSELGDNDVTLYVSDEAGNVDFCEAIVTVTDTTAPVYIGKELLTY</sequence>
<dbReference type="AlphaFoldDB" id="A0A399SQU1"/>
<evidence type="ECO:0000313" key="4">
    <source>
        <dbReference type="Proteomes" id="UP000265926"/>
    </source>
</evidence>
<dbReference type="RefSeq" id="WP_306439030.1">
    <property type="nucleotide sequence ID" value="NZ_QWGR01000033.1"/>
</dbReference>
<dbReference type="EMBL" id="QWGR01000033">
    <property type="protein sequence ID" value="RIJ45304.1"/>
    <property type="molecule type" value="Genomic_DNA"/>
</dbReference>
<evidence type="ECO:0000256" key="1">
    <source>
        <dbReference type="SAM" id="SignalP"/>
    </source>
</evidence>
<evidence type="ECO:0000259" key="2">
    <source>
        <dbReference type="Pfam" id="PF07581"/>
    </source>
</evidence>
<feature type="non-terminal residue" evidence="3">
    <location>
        <position position="540"/>
    </location>
</feature>
<dbReference type="Pfam" id="PF07581">
    <property type="entry name" value="Glug"/>
    <property type="match status" value="2"/>
</dbReference>
<feature type="domain" description="GLUG" evidence="2">
    <location>
        <begin position="136"/>
        <end position="159"/>
    </location>
</feature>
<accession>A0A399SQU1</accession>
<organism evidence="3 4">
    <name type="scientific">Maribellus luteus</name>
    <dbReference type="NCBI Taxonomy" id="2305463"/>
    <lineage>
        <taxon>Bacteria</taxon>
        <taxon>Pseudomonadati</taxon>
        <taxon>Bacteroidota</taxon>
        <taxon>Bacteroidia</taxon>
        <taxon>Marinilabiliales</taxon>
        <taxon>Prolixibacteraceae</taxon>
        <taxon>Maribellus</taxon>
    </lineage>
</organism>
<protein>
    <recommendedName>
        <fullName evidence="2">GLUG domain-containing protein</fullName>
    </recommendedName>
</protein>
<gene>
    <name evidence="3" type="ORF">D1614_23500</name>
</gene>
<comment type="caution">
    <text evidence="3">The sequence shown here is derived from an EMBL/GenBank/DDBJ whole genome shotgun (WGS) entry which is preliminary data.</text>
</comment>
<proteinExistence type="predicted"/>
<keyword evidence="1" id="KW-0732">Signal</keyword>
<dbReference type="Proteomes" id="UP000265926">
    <property type="component" value="Unassembled WGS sequence"/>
</dbReference>
<keyword evidence="4" id="KW-1185">Reference proteome</keyword>
<reference evidence="3 4" key="1">
    <citation type="submission" date="2018-08" db="EMBL/GenBank/DDBJ databases">
        <title>Pallidiluteibacterium maritimus gen. nov., sp. nov., isolated from coastal sediment.</title>
        <authorList>
            <person name="Zhou L.Y."/>
        </authorList>
    </citation>
    <scope>NUCLEOTIDE SEQUENCE [LARGE SCALE GENOMIC DNA]</scope>
    <source>
        <strain evidence="3 4">XSD2</strain>
    </source>
</reference>
<feature type="signal peptide" evidence="1">
    <location>
        <begin position="1"/>
        <end position="20"/>
    </location>
</feature>
<evidence type="ECO:0000313" key="3">
    <source>
        <dbReference type="EMBL" id="RIJ45304.1"/>
    </source>
</evidence>